<keyword evidence="2 7" id="KW-0472">Membrane</keyword>
<dbReference type="GO" id="GO:0005886">
    <property type="term" value="C:plasma membrane"/>
    <property type="evidence" value="ECO:0007669"/>
    <property type="project" value="TreeGrafter"/>
</dbReference>
<dbReference type="PANTHER" id="PTHR11640:SF158">
    <property type="entry name" value="V-SET AND IMMUNOGLOBULIN DOMAIN-CONTAINING PROTEIN 10-LIKE 2"/>
    <property type="match status" value="1"/>
</dbReference>
<feature type="compositionally biased region" description="Polar residues" evidence="6">
    <location>
        <begin position="358"/>
        <end position="381"/>
    </location>
</feature>
<evidence type="ECO:0000256" key="3">
    <source>
        <dbReference type="ARBA" id="ARBA00023157"/>
    </source>
</evidence>
<feature type="region of interest" description="Disordered" evidence="6">
    <location>
        <begin position="345"/>
        <end position="381"/>
    </location>
</feature>
<feature type="domain" description="Ig-like" evidence="8">
    <location>
        <begin position="213"/>
        <end position="306"/>
    </location>
</feature>
<feature type="transmembrane region" description="Helical" evidence="7">
    <location>
        <begin position="321"/>
        <end position="339"/>
    </location>
</feature>
<comment type="subcellular location">
    <subcellularLocation>
        <location evidence="1">Membrane</location>
        <topology evidence="1">Single-pass type I membrane protein</topology>
    </subcellularLocation>
</comment>
<keyword evidence="5" id="KW-0393">Immunoglobulin domain</keyword>
<feature type="compositionally biased region" description="Polar residues" evidence="6">
    <location>
        <begin position="1"/>
        <end position="16"/>
    </location>
</feature>
<name>A0AAV9SQH8_9TELE</name>
<feature type="compositionally biased region" description="Basic and acidic residues" evidence="6">
    <location>
        <begin position="40"/>
        <end position="55"/>
    </location>
</feature>
<evidence type="ECO:0000256" key="5">
    <source>
        <dbReference type="ARBA" id="ARBA00023319"/>
    </source>
</evidence>
<dbReference type="Pfam" id="PF13927">
    <property type="entry name" value="Ig_3"/>
    <property type="match status" value="1"/>
</dbReference>
<evidence type="ECO:0000256" key="7">
    <source>
        <dbReference type="SAM" id="Phobius"/>
    </source>
</evidence>
<dbReference type="GO" id="GO:0098609">
    <property type="term" value="P:cell-cell adhesion"/>
    <property type="evidence" value="ECO:0007669"/>
    <property type="project" value="TreeGrafter"/>
</dbReference>
<accession>A0AAV9SQH8</accession>
<keyword evidence="4" id="KW-0325">Glycoprotein</keyword>
<dbReference type="InterPro" id="IPR036179">
    <property type="entry name" value="Ig-like_dom_sf"/>
</dbReference>
<comment type="caution">
    <text evidence="9">The sequence shown here is derived from an EMBL/GenBank/DDBJ whole genome shotgun (WGS) entry which is preliminary data.</text>
</comment>
<keyword evidence="10" id="KW-1185">Reference proteome</keyword>
<reference evidence="9 10" key="1">
    <citation type="submission" date="2021-06" db="EMBL/GenBank/DDBJ databases">
        <authorList>
            <person name="Palmer J.M."/>
        </authorList>
    </citation>
    <scope>NUCLEOTIDE SEQUENCE [LARGE SCALE GENOMIC DNA]</scope>
    <source>
        <strain evidence="9 10">MEX-2019</strain>
        <tissue evidence="9">Muscle</tissue>
    </source>
</reference>
<dbReference type="Gene3D" id="2.60.40.10">
    <property type="entry name" value="Immunoglobulins"/>
    <property type="match status" value="2"/>
</dbReference>
<proteinExistence type="predicted"/>
<gene>
    <name evidence="9" type="ORF">CRENBAI_012083</name>
</gene>
<dbReference type="GO" id="GO:0005911">
    <property type="term" value="C:cell-cell junction"/>
    <property type="evidence" value="ECO:0007669"/>
    <property type="project" value="TreeGrafter"/>
</dbReference>
<evidence type="ECO:0000313" key="10">
    <source>
        <dbReference type="Proteomes" id="UP001311232"/>
    </source>
</evidence>
<feature type="domain" description="Ig-like" evidence="8">
    <location>
        <begin position="104"/>
        <end position="198"/>
    </location>
</feature>
<evidence type="ECO:0000256" key="6">
    <source>
        <dbReference type="SAM" id="MobiDB-lite"/>
    </source>
</evidence>
<dbReference type="InterPro" id="IPR007110">
    <property type="entry name" value="Ig-like_dom"/>
</dbReference>
<protein>
    <recommendedName>
        <fullName evidence="8">Ig-like domain-containing protein</fullName>
    </recommendedName>
</protein>
<organism evidence="9 10">
    <name type="scientific">Crenichthys baileyi</name>
    <name type="common">White River springfish</name>
    <dbReference type="NCBI Taxonomy" id="28760"/>
    <lineage>
        <taxon>Eukaryota</taxon>
        <taxon>Metazoa</taxon>
        <taxon>Chordata</taxon>
        <taxon>Craniata</taxon>
        <taxon>Vertebrata</taxon>
        <taxon>Euteleostomi</taxon>
        <taxon>Actinopterygii</taxon>
        <taxon>Neopterygii</taxon>
        <taxon>Teleostei</taxon>
        <taxon>Neoteleostei</taxon>
        <taxon>Acanthomorphata</taxon>
        <taxon>Ovalentaria</taxon>
        <taxon>Atherinomorphae</taxon>
        <taxon>Cyprinodontiformes</taxon>
        <taxon>Goodeidae</taxon>
        <taxon>Crenichthys</taxon>
    </lineage>
</organism>
<dbReference type="CDD" id="cd00096">
    <property type="entry name" value="Ig"/>
    <property type="match status" value="1"/>
</dbReference>
<dbReference type="SMART" id="SM00409">
    <property type="entry name" value="IG"/>
    <property type="match status" value="1"/>
</dbReference>
<evidence type="ECO:0000256" key="1">
    <source>
        <dbReference type="ARBA" id="ARBA00004479"/>
    </source>
</evidence>
<evidence type="ECO:0000313" key="9">
    <source>
        <dbReference type="EMBL" id="KAK5623565.1"/>
    </source>
</evidence>
<dbReference type="GO" id="GO:0050839">
    <property type="term" value="F:cell adhesion molecule binding"/>
    <property type="evidence" value="ECO:0007669"/>
    <property type="project" value="TreeGrafter"/>
</dbReference>
<keyword evidence="7" id="KW-0812">Transmembrane</keyword>
<keyword evidence="7" id="KW-1133">Transmembrane helix</keyword>
<dbReference type="AlphaFoldDB" id="A0AAV9SQH8"/>
<evidence type="ECO:0000256" key="2">
    <source>
        <dbReference type="ARBA" id="ARBA00023136"/>
    </source>
</evidence>
<dbReference type="Proteomes" id="UP001311232">
    <property type="component" value="Unassembled WGS sequence"/>
</dbReference>
<dbReference type="PANTHER" id="PTHR11640">
    <property type="entry name" value="NEPHRIN"/>
    <property type="match status" value="1"/>
</dbReference>
<dbReference type="PROSITE" id="PS50835">
    <property type="entry name" value="IG_LIKE"/>
    <property type="match status" value="2"/>
</dbReference>
<dbReference type="EMBL" id="JAHHUM010000024">
    <property type="protein sequence ID" value="KAK5623565.1"/>
    <property type="molecule type" value="Genomic_DNA"/>
</dbReference>
<dbReference type="InterPro" id="IPR013783">
    <property type="entry name" value="Ig-like_fold"/>
</dbReference>
<dbReference type="SUPFAM" id="SSF48726">
    <property type="entry name" value="Immunoglobulin"/>
    <property type="match status" value="2"/>
</dbReference>
<sequence length="381" mass="42603">MRLMETVSTDQILSDNTTEDLAEKDSSRMQQQTNPEEEGREVGLRRCSGHTDGKTFSHRGQRNNNHDSLLETASHPHPPDSGFVQTHQLKGLILLTESVGPTAPPLALITALPTDTRSVVLKGENKFENIELLSPVNISLECTWTGNQNKQPNITGYWRKDGVEIQDSRVTVDLENQQYNLKQVFFIVNEENLGNYTCVFGNVTELVFILAAPQIGETRDKPIVSYVGDFVVLTCKMEENKPTPNSWSWFKYNGTEKEQISVAAEPHRYLISSEGLKTKLKVKNVSEADSGLYYCGAVYAISTSLSHVELKVITILEPLKPFLSILVEVVILVAAILIYERRHSKRKEAEAYGPNADPMNTQPQGEENGAEESNSVRQRKA</sequence>
<dbReference type="InterPro" id="IPR003599">
    <property type="entry name" value="Ig_sub"/>
</dbReference>
<keyword evidence="3" id="KW-1015">Disulfide bond</keyword>
<feature type="region of interest" description="Disordered" evidence="6">
    <location>
        <begin position="1"/>
        <end position="78"/>
    </location>
</feature>
<dbReference type="InterPro" id="IPR051275">
    <property type="entry name" value="Cell_adhesion_signaling"/>
</dbReference>
<evidence type="ECO:0000256" key="4">
    <source>
        <dbReference type="ARBA" id="ARBA00023180"/>
    </source>
</evidence>
<evidence type="ECO:0000259" key="8">
    <source>
        <dbReference type="PROSITE" id="PS50835"/>
    </source>
</evidence>